<protein>
    <submittedName>
        <fullName evidence="2">Uncharacterized protein</fullName>
    </submittedName>
</protein>
<dbReference type="HOGENOM" id="CLU_3074249_0_0_1"/>
<organism evidence="2 3">
    <name type="scientific">Laccaria amethystina LaAM-08-1</name>
    <dbReference type="NCBI Taxonomy" id="1095629"/>
    <lineage>
        <taxon>Eukaryota</taxon>
        <taxon>Fungi</taxon>
        <taxon>Dikarya</taxon>
        <taxon>Basidiomycota</taxon>
        <taxon>Agaricomycotina</taxon>
        <taxon>Agaricomycetes</taxon>
        <taxon>Agaricomycetidae</taxon>
        <taxon>Agaricales</taxon>
        <taxon>Agaricineae</taxon>
        <taxon>Hydnangiaceae</taxon>
        <taxon>Laccaria</taxon>
    </lineage>
</organism>
<evidence type="ECO:0000313" key="2">
    <source>
        <dbReference type="EMBL" id="KIK09531.1"/>
    </source>
</evidence>
<dbReference type="AlphaFoldDB" id="A0A0C9XX25"/>
<dbReference type="Proteomes" id="UP000054477">
    <property type="component" value="Unassembled WGS sequence"/>
</dbReference>
<reference evidence="3" key="2">
    <citation type="submission" date="2015-01" db="EMBL/GenBank/DDBJ databases">
        <title>Evolutionary Origins and Diversification of the Mycorrhizal Mutualists.</title>
        <authorList>
            <consortium name="DOE Joint Genome Institute"/>
            <consortium name="Mycorrhizal Genomics Consortium"/>
            <person name="Kohler A."/>
            <person name="Kuo A."/>
            <person name="Nagy L.G."/>
            <person name="Floudas D."/>
            <person name="Copeland A."/>
            <person name="Barry K.W."/>
            <person name="Cichocki N."/>
            <person name="Veneault-Fourrey C."/>
            <person name="LaButti K."/>
            <person name="Lindquist E.A."/>
            <person name="Lipzen A."/>
            <person name="Lundell T."/>
            <person name="Morin E."/>
            <person name="Murat C."/>
            <person name="Riley R."/>
            <person name="Ohm R."/>
            <person name="Sun H."/>
            <person name="Tunlid A."/>
            <person name="Henrissat B."/>
            <person name="Grigoriev I.V."/>
            <person name="Hibbett D.S."/>
            <person name="Martin F."/>
        </authorList>
    </citation>
    <scope>NUCLEOTIDE SEQUENCE [LARGE SCALE GENOMIC DNA]</scope>
    <source>
        <strain evidence="3">LaAM-08-1</strain>
    </source>
</reference>
<sequence length="53" mass="5536">MFISSDSRATSSLDTTGYNTHKKLDGSNGKVWLPEKKAAFTESGGSVVSSPSA</sequence>
<evidence type="ECO:0000313" key="3">
    <source>
        <dbReference type="Proteomes" id="UP000054477"/>
    </source>
</evidence>
<proteinExistence type="predicted"/>
<gene>
    <name evidence="2" type="ORF">K443DRAFT_671431</name>
</gene>
<evidence type="ECO:0000256" key="1">
    <source>
        <dbReference type="SAM" id="MobiDB-lite"/>
    </source>
</evidence>
<feature type="region of interest" description="Disordered" evidence="1">
    <location>
        <begin position="1"/>
        <end position="28"/>
    </location>
</feature>
<reference evidence="2 3" key="1">
    <citation type="submission" date="2014-04" db="EMBL/GenBank/DDBJ databases">
        <authorList>
            <consortium name="DOE Joint Genome Institute"/>
            <person name="Kuo A."/>
            <person name="Kohler A."/>
            <person name="Nagy L.G."/>
            <person name="Floudas D."/>
            <person name="Copeland A."/>
            <person name="Barry K.W."/>
            <person name="Cichocki N."/>
            <person name="Veneault-Fourrey C."/>
            <person name="LaButti K."/>
            <person name="Lindquist E.A."/>
            <person name="Lipzen A."/>
            <person name="Lundell T."/>
            <person name="Morin E."/>
            <person name="Murat C."/>
            <person name="Sun H."/>
            <person name="Tunlid A."/>
            <person name="Henrissat B."/>
            <person name="Grigoriev I.V."/>
            <person name="Hibbett D.S."/>
            <person name="Martin F."/>
            <person name="Nordberg H.P."/>
            <person name="Cantor M.N."/>
            <person name="Hua S.X."/>
        </authorList>
    </citation>
    <scope>NUCLEOTIDE SEQUENCE [LARGE SCALE GENOMIC DNA]</scope>
    <source>
        <strain evidence="2 3">LaAM-08-1</strain>
    </source>
</reference>
<feature type="compositionally biased region" description="Polar residues" evidence="1">
    <location>
        <begin position="1"/>
        <end position="19"/>
    </location>
</feature>
<name>A0A0C9XX25_9AGAR</name>
<keyword evidence="3" id="KW-1185">Reference proteome</keyword>
<dbReference type="EMBL" id="KN838538">
    <property type="protein sequence ID" value="KIK09531.1"/>
    <property type="molecule type" value="Genomic_DNA"/>
</dbReference>
<accession>A0A0C9XX25</accession>
<feature type="non-terminal residue" evidence="2">
    <location>
        <position position="53"/>
    </location>
</feature>